<organism evidence="1">
    <name type="scientific">Arundo donax</name>
    <name type="common">Giant reed</name>
    <name type="synonym">Donax arundinaceus</name>
    <dbReference type="NCBI Taxonomy" id="35708"/>
    <lineage>
        <taxon>Eukaryota</taxon>
        <taxon>Viridiplantae</taxon>
        <taxon>Streptophyta</taxon>
        <taxon>Embryophyta</taxon>
        <taxon>Tracheophyta</taxon>
        <taxon>Spermatophyta</taxon>
        <taxon>Magnoliopsida</taxon>
        <taxon>Liliopsida</taxon>
        <taxon>Poales</taxon>
        <taxon>Poaceae</taxon>
        <taxon>PACMAD clade</taxon>
        <taxon>Arundinoideae</taxon>
        <taxon>Arundineae</taxon>
        <taxon>Arundo</taxon>
    </lineage>
</organism>
<sequence>MFPEGRLLPSICSTGPPGHVLSISYKVCRNCHKISHQYCDITSERKQDPVGLGWITNPIQSTSRRGK</sequence>
<name>A0A0A9G8X2_ARUDO</name>
<dbReference type="EMBL" id="GBRH01176964">
    <property type="protein sequence ID" value="JAE20932.1"/>
    <property type="molecule type" value="Transcribed_RNA"/>
</dbReference>
<accession>A0A0A9G8X2</accession>
<reference evidence="1" key="1">
    <citation type="submission" date="2014-09" db="EMBL/GenBank/DDBJ databases">
        <authorList>
            <person name="Magalhaes I.L.F."/>
            <person name="Oliveira U."/>
            <person name="Santos F.R."/>
            <person name="Vidigal T.H.D.A."/>
            <person name="Brescovit A.D."/>
            <person name="Santos A.J."/>
        </authorList>
    </citation>
    <scope>NUCLEOTIDE SEQUENCE</scope>
    <source>
        <tissue evidence="1">Shoot tissue taken approximately 20 cm above the soil surface</tissue>
    </source>
</reference>
<proteinExistence type="predicted"/>
<dbReference type="AlphaFoldDB" id="A0A0A9G8X2"/>
<reference evidence="1" key="2">
    <citation type="journal article" date="2015" name="Data Brief">
        <title>Shoot transcriptome of the giant reed, Arundo donax.</title>
        <authorList>
            <person name="Barrero R.A."/>
            <person name="Guerrero F.D."/>
            <person name="Moolhuijzen P."/>
            <person name="Goolsby J.A."/>
            <person name="Tidwell J."/>
            <person name="Bellgard S.E."/>
            <person name="Bellgard M.I."/>
        </authorList>
    </citation>
    <scope>NUCLEOTIDE SEQUENCE</scope>
    <source>
        <tissue evidence="1">Shoot tissue taken approximately 20 cm above the soil surface</tissue>
    </source>
</reference>
<protein>
    <submittedName>
        <fullName evidence="1">Uncharacterized protein</fullName>
    </submittedName>
</protein>
<evidence type="ECO:0000313" key="1">
    <source>
        <dbReference type="EMBL" id="JAE20932.1"/>
    </source>
</evidence>